<evidence type="ECO:0000313" key="2">
    <source>
        <dbReference type="EMBL" id="AAS83029.1"/>
    </source>
</evidence>
<dbReference type="RefSeq" id="WP_015989394.1">
    <property type="nucleotide sequence ID" value="NZ_JAWUDG010000013.1"/>
</dbReference>
<keyword evidence="1" id="KW-1133">Transmembrane helix</keyword>
<feature type="transmembrane region" description="Helical" evidence="1">
    <location>
        <begin position="25"/>
        <end position="54"/>
    </location>
</feature>
<dbReference type="AlphaFoldDB" id="Q6QW36"/>
<keyword evidence="1" id="KW-0812">Transmembrane</keyword>
<accession>Q6QW36</accession>
<name>Q6QW36_AZOBR</name>
<geneLocation type="plasmid" evidence="2">
    <name>90 MDa</name>
</geneLocation>
<dbReference type="EMBL" id="AY523975">
    <property type="protein sequence ID" value="AAS83029.1"/>
    <property type="molecule type" value="Genomic_DNA"/>
</dbReference>
<gene>
    <name evidence="2" type="ORF">pRhico067</name>
</gene>
<keyword evidence="2" id="KW-0614">Plasmid</keyword>
<reference evidence="2" key="1">
    <citation type="journal article" date="2004" name="FEMS Microbiol. Lett.">
        <title>Annotation of the pRhico plasmid of Azospirillum brasilense reveals its role in determining the outer surface composition.</title>
        <authorList>
            <person name="Vanbleu E."/>
            <person name="Marchal K."/>
            <person name="Lambrecht M."/>
            <person name="Mathys J."/>
            <person name="Vanderleyden J."/>
        </authorList>
    </citation>
    <scope>NUCLEOTIDE SEQUENCE</scope>
    <source>
        <plasmid evidence="2">90 MDa</plasmid>
    </source>
</reference>
<evidence type="ECO:0000256" key="1">
    <source>
        <dbReference type="SAM" id="Phobius"/>
    </source>
</evidence>
<organism evidence="2">
    <name type="scientific">Azospirillum brasilense</name>
    <dbReference type="NCBI Taxonomy" id="192"/>
    <lineage>
        <taxon>Bacteria</taxon>
        <taxon>Pseudomonadati</taxon>
        <taxon>Pseudomonadota</taxon>
        <taxon>Alphaproteobacteria</taxon>
        <taxon>Rhodospirillales</taxon>
        <taxon>Azospirillaceae</taxon>
        <taxon>Azospirillum</taxon>
    </lineage>
</organism>
<keyword evidence="1" id="KW-0472">Membrane</keyword>
<proteinExistence type="predicted"/>
<sequence>MMRSALEDPAVSGPIAEADMDAAELAFVIVFTRAASIAFTTIGIGLYAAVNFFLP</sequence>
<protein>
    <submittedName>
        <fullName evidence="2">Uncharacterized protein</fullName>
    </submittedName>
</protein>